<organism evidence="1 2">
    <name type="scientific">Acinetobacter gerneri DSM 14967 = CIP 107464 = MTCC 9824</name>
    <dbReference type="NCBI Taxonomy" id="1120926"/>
    <lineage>
        <taxon>Bacteria</taxon>
        <taxon>Pseudomonadati</taxon>
        <taxon>Pseudomonadota</taxon>
        <taxon>Gammaproteobacteria</taxon>
        <taxon>Moraxellales</taxon>
        <taxon>Moraxellaceae</taxon>
        <taxon>Acinetobacter</taxon>
    </lineage>
</organism>
<accession>N8ZJ99</accession>
<protein>
    <submittedName>
        <fullName evidence="1">Uncharacterized protein</fullName>
    </submittedName>
</protein>
<name>N8ZJ99_9GAMM</name>
<dbReference type="STRING" id="202952.GCA_000747725_00475"/>
<dbReference type="HOGENOM" id="CLU_1514748_0_0_6"/>
<dbReference type="EMBL" id="APPN01000083">
    <property type="protein sequence ID" value="ENV31823.1"/>
    <property type="molecule type" value="Genomic_DNA"/>
</dbReference>
<reference evidence="1 2" key="1">
    <citation type="submission" date="2013-02" db="EMBL/GenBank/DDBJ databases">
        <title>The Genome Sequence of Acinetobacter gerneri CIP 107464.</title>
        <authorList>
            <consortium name="The Broad Institute Genome Sequencing Platform"/>
            <consortium name="The Broad Institute Genome Sequencing Center for Infectious Disease"/>
            <person name="Cerqueira G."/>
            <person name="Feldgarden M."/>
            <person name="Courvalin P."/>
            <person name="Perichon B."/>
            <person name="Grillot-Courvalin C."/>
            <person name="Clermont D."/>
            <person name="Rocha E."/>
            <person name="Yoon E.-J."/>
            <person name="Nemec A."/>
            <person name="Walker B."/>
            <person name="Young S.K."/>
            <person name="Zeng Q."/>
            <person name="Gargeya S."/>
            <person name="Fitzgerald M."/>
            <person name="Haas B."/>
            <person name="Abouelleil A."/>
            <person name="Alvarado L."/>
            <person name="Arachchi H.M."/>
            <person name="Berlin A.M."/>
            <person name="Chapman S.B."/>
            <person name="Dewar J."/>
            <person name="Goldberg J."/>
            <person name="Griggs A."/>
            <person name="Gujja S."/>
            <person name="Hansen M."/>
            <person name="Howarth C."/>
            <person name="Imamovic A."/>
            <person name="Larimer J."/>
            <person name="McCowan C."/>
            <person name="Murphy C."/>
            <person name="Neiman D."/>
            <person name="Pearson M."/>
            <person name="Priest M."/>
            <person name="Roberts A."/>
            <person name="Saif S."/>
            <person name="Shea T."/>
            <person name="Sisk P."/>
            <person name="Sykes S."/>
            <person name="Wortman J."/>
            <person name="Nusbaum C."/>
            <person name="Birren B."/>
        </authorList>
    </citation>
    <scope>NUCLEOTIDE SEQUENCE [LARGE SCALE GENOMIC DNA]</scope>
    <source>
        <strain evidence="1 2">CIP 107464</strain>
    </source>
</reference>
<evidence type="ECO:0000313" key="1">
    <source>
        <dbReference type="EMBL" id="ENV31823.1"/>
    </source>
</evidence>
<dbReference type="PATRIC" id="fig|1120926.3.peg.4078"/>
<proteinExistence type="predicted"/>
<dbReference type="AlphaFoldDB" id="N8ZJ99"/>
<dbReference type="Proteomes" id="UP000013117">
    <property type="component" value="Unassembled WGS sequence"/>
</dbReference>
<evidence type="ECO:0000313" key="2">
    <source>
        <dbReference type="Proteomes" id="UP000013117"/>
    </source>
</evidence>
<sequence>MIFLILAVILVIILTIGLFHYDQARWRKYKIYREMYFHKNPYFVSCNQTFAVSLIVPRYNYDRLMNTLMLTDTDLNYQTEALLQKVGEQSRDVAVKVQNVTLGLLEKNYATKLCESLKNTDFDTGRPIEVLILLNVTNRTDISSRCSACLDLPISPEVTQSILSDQSRSDAEKKYRAKIKPVIADDPDFEK</sequence>
<gene>
    <name evidence="1" type="ORF">F960_04192</name>
</gene>
<keyword evidence="2" id="KW-1185">Reference proteome</keyword>
<comment type="caution">
    <text evidence="1">The sequence shown here is derived from an EMBL/GenBank/DDBJ whole genome shotgun (WGS) entry which is preliminary data.</text>
</comment>
<dbReference type="eggNOG" id="ENOG50329RN">
    <property type="taxonomic scope" value="Bacteria"/>
</dbReference>